<reference evidence="3" key="1">
    <citation type="submission" date="2015-10" db="EMBL/GenBank/DDBJ databases">
        <authorList>
            <person name="Devillers H."/>
        </authorList>
    </citation>
    <scope>NUCLEOTIDE SEQUENCE [LARGE SCALE GENOMIC DNA]</scope>
</reference>
<keyword evidence="1" id="KW-1133">Transmembrane helix</keyword>
<dbReference type="EMBL" id="LN890560">
    <property type="protein sequence ID" value="CUS20388.1"/>
    <property type="molecule type" value="Genomic_DNA"/>
</dbReference>
<dbReference type="AlphaFoldDB" id="A0A0P1KMP4"/>
<feature type="transmembrane region" description="Helical" evidence="1">
    <location>
        <begin position="49"/>
        <end position="71"/>
    </location>
</feature>
<keyword evidence="3" id="KW-1185">Reference proteome</keyword>
<name>A0A0P1KMP4_9SACH</name>
<accession>A0A0P1KMP4</accession>
<sequence length="159" mass="18692">MRAKELLQKKLCVSCFMIHIFRQRTELLQTAHAEDVADSEGRLMCWTYSFLLFGHGSFLLFLLTFIIILGIKKLKFTMVHGYRISTMTFDPPLPQLLWPAADIRPWVGLNHLTLFVCFFLDKAQTRTRLRTSAENCKPSNKPAKCRFIHQFERKSYYLK</sequence>
<proteinExistence type="predicted"/>
<dbReference type="Proteomes" id="UP000236544">
    <property type="component" value="Unassembled WGS sequence"/>
</dbReference>
<evidence type="ECO:0000313" key="2">
    <source>
        <dbReference type="EMBL" id="CUS20388.1"/>
    </source>
</evidence>
<protein>
    <submittedName>
        <fullName evidence="2">LAQU0S01e05490g1_1</fullName>
    </submittedName>
</protein>
<evidence type="ECO:0000256" key="1">
    <source>
        <dbReference type="SAM" id="Phobius"/>
    </source>
</evidence>
<keyword evidence="1" id="KW-0472">Membrane</keyword>
<evidence type="ECO:0000313" key="3">
    <source>
        <dbReference type="Proteomes" id="UP000236544"/>
    </source>
</evidence>
<keyword evidence="1" id="KW-0812">Transmembrane</keyword>
<organism evidence="2 3">
    <name type="scientific">Lachancea quebecensis</name>
    <dbReference type="NCBI Taxonomy" id="1654605"/>
    <lineage>
        <taxon>Eukaryota</taxon>
        <taxon>Fungi</taxon>
        <taxon>Dikarya</taxon>
        <taxon>Ascomycota</taxon>
        <taxon>Saccharomycotina</taxon>
        <taxon>Saccharomycetes</taxon>
        <taxon>Saccharomycetales</taxon>
        <taxon>Saccharomycetaceae</taxon>
        <taxon>Lachancea</taxon>
    </lineage>
</organism>
<gene>
    <name evidence="2" type="ORF">LAQU0_S01e05490g</name>
</gene>